<dbReference type="Pfam" id="PF04892">
    <property type="entry name" value="VanZ"/>
    <property type="match status" value="1"/>
</dbReference>
<dbReference type="EMBL" id="CP023691">
    <property type="protein sequence ID" value="QEV53802.1"/>
    <property type="molecule type" value="Genomic_DNA"/>
</dbReference>
<feature type="domain" description="VanZ-like" evidence="3">
    <location>
        <begin position="86"/>
        <end position="151"/>
    </location>
</feature>
<feature type="transmembrane region" description="Helical" evidence="2">
    <location>
        <begin position="38"/>
        <end position="57"/>
    </location>
</feature>
<feature type="transmembrane region" description="Helical" evidence="2">
    <location>
        <begin position="84"/>
        <end position="102"/>
    </location>
</feature>
<evidence type="ECO:0000313" key="5">
    <source>
        <dbReference type="EMBL" id="QEV53802.1"/>
    </source>
</evidence>
<evidence type="ECO:0000313" key="7">
    <source>
        <dbReference type="Proteomes" id="UP000325458"/>
    </source>
</evidence>
<organism evidence="5 7">
    <name type="scientific">Streptomyces platensis</name>
    <dbReference type="NCBI Taxonomy" id="58346"/>
    <lineage>
        <taxon>Bacteria</taxon>
        <taxon>Bacillati</taxon>
        <taxon>Actinomycetota</taxon>
        <taxon>Actinomycetes</taxon>
        <taxon>Kitasatosporales</taxon>
        <taxon>Streptomycetaceae</taxon>
        <taxon>Streptomyces</taxon>
    </lineage>
</organism>
<dbReference type="InterPro" id="IPR006976">
    <property type="entry name" value="VanZ-like"/>
</dbReference>
<sequence>MIDASIGALPGLIPAVLVIVVLLGVPTALLAKARGQSVSLALLFAVALAGVLTVTLMPGGGGSGQAGICDVGLPDGAFLASESARLNVLLFVPMSCFAVLLFRRPVMTLAGILALTGGIEWVQSWTDMGRACSYDDIKANSLGGILGVVLGIAVLWVHKRRPPFSRKDVVWGAGAGALGALLFTASFAIAVKPMHGEEETQRLRARAADMLEQDAWIERTVAELYGKEARVTQSSSEKLKDGHWRLTVETSRGTVAALWPDRKLERLTPKRGEGGTGSLSVAERRAAGERFAEKWFPGEVVGAKVTATALHGKQGPFVLTYRRYVKGVMMPMRLDVSVSSTGRVTSMAARSAPDPKLPEATVTKAAAKKQAERGAGNSVANPVKLLAQRVDHAWRPVWMVALAPGPQQRAESTVFIDAVTGEPVTPEPVAADDAQTGDPGWRP</sequence>
<evidence type="ECO:0000256" key="1">
    <source>
        <dbReference type="SAM" id="MobiDB-lite"/>
    </source>
</evidence>
<keyword evidence="6" id="KW-1185">Reference proteome</keyword>
<evidence type="ECO:0000313" key="6">
    <source>
        <dbReference type="Proteomes" id="UP000194225"/>
    </source>
</evidence>
<gene>
    <name evidence="4" type="ORF">BG653_06328</name>
    <name evidence="5" type="ORF">CP981_21025</name>
</gene>
<dbReference type="Proteomes" id="UP000325458">
    <property type="component" value="Chromosome"/>
</dbReference>
<dbReference type="RefSeq" id="WP_085927803.1">
    <property type="nucleotide sequence ID" value="NZ_BAABSS010000026.1"/>
</dbReference>
<feature type="region of interest" description="Disordered" evidence="1">
    <location>
        <begin position="421"/>
        <end position="443"/>
    </location>
</feature>
<evidence type="ECO:0000313" key="4">
    <source>
        <dbReference type="EMBL" id="OSY37779.1"/>
    </source>
</evidence>
<dbReference type="Proteomes" id="UP000194225">
    <property type="component" value="Unassembled WGS sequence"/>
</dbReference>
<proteinExistence type="predicted"/>
<keyword evidence="2" id="KW-0472">Membrane</keyword>
<feature type="transmembrane region" description="Helical" evidence="2">
    <location>
        <begin position="12"/>
        <end position="31"/>
    </location>
</feature>
<name>A0AAE6NJD5_STRPT</name>
<evidence type="ECO:0000259" key="3">
    <source>
        <dbReference type="Pfam" id="PF04892"/>
    </source>
</evidence>
<feature type="transmembrane region" description="Helical" evidence="2">
    <location>
        <begin position="169"/>
        <end position="191"/>
    </location>
</feature>
<feature type="transmembrane region" description="Helical" evidence="2">
    <location>
        <begin position="109"/>
        <end position="125"/>
    </location>
</feature>
<dbReference type="AlphaFoldDB" id="A0AAE6NJD5"/>
<feature type="transmembrane region" description="Helical" evidence="2">
    <location>
        <begin position="137"/>
        <end position="157"/>
    </location>
</feature>
<evidence type="ECO:0000256" key="2">
    <source>
        <dbReference type="SAM" id="Phobius"/>
    </source>
</evidence>
<dbReference type="GeneID" id="90925764"/>
<keyword evidence="2" id="KW-1133">Transmembrane helix</keyword>
<dbReference type="EMBL" id="MIGA01000064">
    <property type="protein sequence ID" value="OSY37779.1"/>
    <property type="molecule type" value="Genomic_DNA"/>
</dbReference>
<protein>
    <submittedName>
        <fullName evidence="5">VanZ family protein</fullName>
    </submittedName>
    <submittedName>
        <fullName evidence="4">VanZ like family protein</fullName>
    </submittedName>
</protein>
<dbReference type="KEGG" id="spla:CP981_21025"/>
<reference evidence="5 7" key="2">
    <citation type="submission" date="2017-09" db="EMBL/GenBank/DDBJ databases">
        <authorList>
            <person name="Lee N."/>
            <person name="Cho B.-K."/>
        </authorList>
    </citation>
    <scope>NUCLEOTIDE SEQUENCE [LARGE SCALE GENOMIC DNA]</scope>
    <source>
        <strain evidence="5 7">ATCC 23948</strain>
    </source>
</reference>
<keyword evidence="2" id="KW-0812">Transmembrane</keyword>
<accession>A0AAE6NJD5</accession>
<reference evidence="4 6" key="1">
    <citation type="submission" date="2016-09" db="EMBL/GenBank/DDBJ databases">
        <title>Streptomyces platensis DSM40041, a candidate organism with high potential of specific P450 cytochromes.</title>
        <authorList>
            <person name="Grumaz C."/>
            <person name="Vainshtein Y."/>
            <person name="Kirstahler P."/>
            <person name="Sohn K."/>
        </authorList>
    </citation>
    <scope>NUCLEOTIDE SEQUENCE [LARGE SCALE GENOMIC DNA]</scope>
    <source>
        <strain evidence="4 6">DSM 40041</strain>
    </source>
</reference>